<keyword evidence="3" id="KW-0210">Decarboxylase</keyword>
<evidence type="ECO:0000256" key="4">
    <source>
        <dbReference type="ARBA" id="ARBA00022898"/>
    </source>
</evidence>
<evidence type="ECO:0000256" key="2">
    <source>
        <dbReference type="ARBA" id="ARBA00009533"/>
    </source>
</evidence>
<keyword evidence="4 6" id="KW-0663">Pyridoxal phosphate</keyword>
<dbReference type="InterPro" id="IPR015424">
    <property type="entry name" value="PyrdxlP-dep_Trfase"/>
</dbReference>
<name>A0ABT0ZUT9_9PSEU</name>
<dbReference type="InterPro" id="IPR002129">
    <property type="entry name" value="PyrdxlP-dep_de-COase"/>
</dbReference>
<proteinExistence type="inferred from homology"/>
<reference evidence="7" key="1">
    <citation type="submission" date="2021-04" db="EMBL/GenBank/DDBJ databases">
        <title>Pseudonocardia sp. nov., isolated from sandy soil of mangrove forest.</title>
        <authorList>
            <person name="Zan Z."/>
            <person name="Huang R."/>
            <person name="Liu W."/>
        </authorList>
    </citation>
    <scope>NUCLEOTIDE SEQUENCE</scope>
    <source>
        <strain evidence="7">S2-4</strain>
    </source>
</reference>
<dbReference type="InterPro" id="IPR015421">
    <property type="entry name" value="PyrdxlP-dep_Trfase_major"/>
</dbReference>
<evidence type="ECO:0000256" key="5">
    <source>
        <dbReference type="ARBA" id="ARBA00023239"/>
    </source>
</evidence>
<sequence>MAGQVVDYLSGFLTALPDAPLADLSVPHELLADPDLRRPPPEDGRALGELLAVVDRAARPGLNPASPGYFAFIPGSGLVSAGLADLVADVLNRYTGMAAPAPGLVALETDVLRWLADVVGLPTSAGGLLTSGGSIATLSALITARHARLGEDFLAGTLYATDQVHHAVVKAARLAGFPTGAVRIVPTDAGLHMDVGALAAAVAADRAAGRVPFCVVGSAGTTNTGTVDPLPQIADLCAREDLWFHVDGAYGGAFALTERGARRLRGMERADSVVLDPHKSLFLPFGTGALLVRDVAALRAAHSGDQDEAGYLHDLDELELPDFAALGPELTRDTRGLRLWLPLHLHGVAAFRAALDEKLDLAAAAYALLRDVDALTLLGPPELSTIAFHCSGPGTPEEVDARTAELLRRVNAEGRVFLASTRVRGRRLGRLCVLNHRTDRARLDEAVSALTRHAKALAAP</sequence>
<comment type="caution">
    <text evidence="7">The sequence shown here is derived from an EMBL/GenBank/DDBJ whole genome shotgun (WGS) entry which is preliminary data.</text>
</comment>
<evidence type="ECO:0000256" key="6">
    <source>
        <dbReference type="RuleBase" id="RU000382"/>
    </source>
</evidence>
<keyword evidence="7" id="KW-0032">Aminotransferase</keyword>
<accession>A0ABT0ZUT9</accession>
<evidence type="ECO:0000313" key="8">
    <source>
        <dbReference type="Proteomes" id="UP001165283"/>
    </source>
</evidence>
<protein>
    <submittedName>
        <fullName evidence="7">Aminotransferase class V-fold PLP-dependent enzyme</fullName>
    </submittedName>
</protein>
<keyword evidence="8" id="KW-1185">Reference proteome</keyword>
<gene>
    <name evidence="7" type="ORF">KDL28_05445</name>
</gene>
<dbReference type="EMBL" id="JAGSOV010000011">
    <property type="protein sequence ID" value="MCO1654495.1"/>
    <property type="molecule type" value="Genomic_DNA"/>
</dbReference>
<evidence type="ECO:0000256" key="3">
    <source>
        <dbReference type="ARBA" id="ARBA00022793"/>
    </source>
</evidence>
<comment type="cofactor">
    <cofactor evidence="1 6">
        <name>pyridoxal 5'-phosphate</name>
        <dbReference type="ChEBI" id="CHEBI:597326"/>
    </cofactor>
</comment>
<dbReference type="SUPFAM" id="SSF53383">
    <property type="entry name" value="PLP-dependent transferases"/>
    <property type="match status" value="1"/>
</dbReference>
<keyword evidence="5 6" id="KW-0456">Lyase</keyword>
<dbReference type="GO" id="GO:0008483">
    <property type="term" value="F:transaminase activity"/>
    <property type="evidence" value="ECO:0007669"/>
    <property type="project" value="UniProtKB-KW"/>
</dbReference>
<dbReference type="Gene3D" id="3.90.1150.10">
    <property type="entry name" value="Aspartate Aminotransferase, domain 1"/>
    <property type="match status" value="1"/>
</dbReference>
<dbReference type="PANTHER" id="PTHR11999">
    <property type="entry name" value="GROUP II PYRIDOXAL-5-PHOSPHATE DECARBOXYLASE"/>
    <property type="match status" value="1"/>
</dbReference>
<dbReference type="InterPro" id="IPR010977">
    <property type="entry name" value="Aromatic_deC"/>
</dbReference>
<evidence type="ECO:0000313" key="7">
    <source>
        <dbReference type="EMBL" id="MCO1654495.1"/>
    </source>
</evidence>
<dbReference type="Pfam" id="PF00282">
    <property type="entry name" value="Pyridoxal_deC"/>
    <property type="match status" value="1"/>
</dbReference>
<dbReference type="PANTHER" id="PTHR11999:SF70">
    <property type="entry name" value="MIP05841P"/>
    <property type="match status" value="1"/>
</dbReference>
<comment type="similarity">
    <text evidence="2 6">Belongs to the group II decarboxylase family.</text>
</comment>
<dbReference type="Gene3D" id="3.40.640.10">
    <property type="entry name" value="Type I PLP-dependent aspartate aminotransferase-like (Major domain)"/>
    <property type="match status" value="1"/>
</dbReference>
<evidence type="ECO:0000256" key="1">
    <source>
        <dbReference type="ARBA" id="ARBA00001933"/>
    </source>
</evidence>
<organism evidence="7 8">
    <name type="scientific">Pseudonocardia humida</name>
    <dbReference type="NCBI Taxonomy" id="2800819"/>
    <lineage>
        <taxon>Bacteria</taxon>
        <taxon>Bacillati</taxon>
        <taxon>Actinomycetota</taxon>
        <taxon>Actinomycetes</taxon>
        <taxon>Pseudonocardiales</taxon>
        <taxon>Pseudonocardiaceae</taxon>
        <taxon>Pseudonocardia</taxon>
    </lineage>
</organism>
<keyword evidence="7" id="KW-0808">Transferase</keyword>
<dbReference type="Proteomes" id="UP001165283">
    <property type="component" value="Unassembled WGS sequence"/>
</dbReference>
<dbReference type="InterPro" id="IPR015422">
    <property type="entry name" value="PyrdxlP-dep_Trfase_small"/>
</dbReference>